<dbReference type="Proteomes" id="UP001302321">
    <property type="component" value="Unassembled WGS sequence"/>
</dbReference>
<evidence type="ECO:0000256" key="2">
    <source>
        <dbReference type="SAM" id="Phobius"/>
    </source>
</evidence>
<comment type="caution">
    <text evidence="3">The sequence shown here is derived from an EMBL/GenBank/DDBJ whole genome shotgun (WGS) entry which is preliminary data.</text>
</comment>
<protein>
    <submittedName>
        <fullName evidence="3">Uncharacterized protein</fullName>
    </submittedName>
</protein>
<feature type="compositionally biased region" description="Low complexity" evidence="1">
    <location>
        <begin position="82"/>
        <end position="97"/>
    </location>
</feature>
<feature type="region of interest" description="Disordered" evidence="1">
    <location>
        <begin position="28"/>
        <end position="270"/>
    </location>
</feature>
<sequence>MHLPVPGQELEKRDIKEFWQKLISPWCRTFPKSLGCPTPETPTPEPEPTPTTPAPTDPPLQAPVVPVPAPVPTTPAPDTEKPPVNNTPVTNPVKTPVDNSPVEDPPKDNAPGNPGGGGSGSGNGPGSGPGSGSGNGSGNGAGSGSGSGSGSPSGPSPGVGQGPGSGSGSSPSQGSSPGTGSESGTPSSGSGSASPTPGNSNSGSGSSGNGNSGSNNSAGNNNQGTAPAATTEPPKAFPSTAGNALLAVDGTQAGQNDVTQKGASSSAGGGFVAGSGDYTSTDEFGYGYHGEVDQNSGGIRGPASGTGTSGGSGGTGPGSGGDSPSDSKGASPMVGIIGAIVSLLVVLLILIALLYRYRRTRRVQAFLTKCTPFKIAPYTKKEKKRSSMGNGLLFSDVGDAADSAMYEKRGSLNYGTTTTTTTTNLPVAAASSVTHPTPAAAPPLRLDSPPLLDLSLMDKRASSPTSQLLIDFSPLTPGLPTVPSPTIPRRSSQDSIGAASIASSGVFSPSLISWPMPPSTAPSIAATSRPTTAQWPPLQPESVPAVPPVVLSQTSAPSRPTTGGSHRYSLMPTIKPSQPALPSNWVKPKGWD</sequence>
<feature type="compositionally biased region" description="Gly residues" evidence="1">
    <location>
        <begin position="113"/>
        <end position="167"/>
    </location>
</feature>
<evidence type="ECO:0000256" key="1">
    <source>
        <dbReference type="SAM" id="MobiDB-lite"/>
    </source>
</evidence>
<evidence type="ECO:0000313" key="3">
    <source>
        <dbReference type="EMBL" id="KAK4173343.1"/>
    </source>
</evidence>
<keyword evidence="2" id="KW-1133">Transmembrane helix</keyword>
<feature type="compositionally biased region" description="Pro residues" evidence="1">
    <location>
        <begin position="39"/>
        <end position="75"/>
    </location>
</feature>
<feature type="compositionally biased region" description="Gly residues" evidence="1">
    <location>
        <begin position="307"/>
        <end position="321"/>
    </location>
</feature>
<feature type="region of interest" description="Disordered" evidence="1">
    <location>
        <begin position="285"/>
        <end position="328"/>
    </location>
</feature>
<proteinExistence type="predicted"/>
<gene>
    <name evidence="3" type="ORF">QBC36DRAFT_336058</name>
</gene>
<feature type="compositionally biased region" description="Low complexity" evidence="1">
    <location>
        <begin position="168"/>
        <end position="204"/>
    </location>
</feature>
<feature type="compositionally biased region" description="Polar residues" evidence="1">
    <location>
        <begin position="551"/>
        <end position="564"/>
    </location>
</feature>
<feature type="region of interest" description="Disordered" evidence="1">
    <location>
        <begin position="550"/>
        <end position="592"/>
    </location>
</feature>
<dbReference type="AlphaFoldDB" id="A0AAN6W0V9"/>
<reference evidence="3" key="2">
    <citation type="submission" date="2023-05" db="EMBL/GenBank/DDBJ databases">
        <authorList>
            <consortium name="Lawrence Berkeley National Laboratory"/>
            <person name="Steindorff A."/>
            <person name="Hensen N."/>
            <person name="Bonometti L."/>
            <person name="Westerberg I."/>
            <person name="Brannstrom I.O."/>
            <person name="Guillou S."/>
            <person name="Cros-Aarteil S."/>
            <person name="Calhoun S."/>
            <person name="Haridas S."/>
            <person name="Kuo A."/>
            <person name="Mondo S."/>
            <person name="Pangilinan J."/>
            <person name="Riley R."/>
            <person name="Labutti K."/>
            <person name="Andreopoulos B."/>
            <person name="Lipzen A."/>
            <person name="Chen C."/>
            <person name="Yanf M."/>
            <person name="Daum C."/>
            <person name="Ng V."/>
            <person name="Clum A."/>
            <person name="Ohm R."/>
            <person name="Martin F."/>
            <person name="Silar P."/>
            <person name="Natvig D."/>
            <person name="Lalanne C."/>
            <person name="Gautier V."/>
            <person name="Ament-Velasquez S.L."/>
            <person name="Kruys A."/>
            <person name="Hutchinson M.I."/>
            <person name="Powell A.J."/>
            <person name="Barry K."/>
            <person name="Miller A.N."/>
            <person name="Grigoriev I.V."/>
            <person name="Debuchy R."/>
            <person name="Gladieux P."/>
            <person name="Thoren M.H."/>
            <person name="Johannesson H."/>
        </authorList>
    </citation>
    <scope>NUCLEOTIDE SEQUENCE</scope>
    <source>
        <strain evidence="3">CBS 892.96</strain>
    </source>
</reference>
<name>A0AAN6W0V9_9PEZI</name>
<organism evidence="3 4">
    <name type="scientific">Triangularia setosa</name>
    <dbReference type="NCBI Taxonomy" id="2587417"/>
    <lineage>
        <taxon>Eukaryota</taxon>
        <taxon>Fungi</taxon>
        <taxon>Dikarya</taxon>
        <taxon>Ascomycota</taxon>
        <taxon>Pezizomycotina</taxon>
        <taxon>Sordariomycetes</taxon>
        <taxon>Sordariomycetidae</taxon>
        <taxon>Sordariales</taxon>
        <taxon>Podosporaceae</taxon>
        <taxon>Triangularia</taxon>
    </lineage>
</organism>
<feature type="transmembrane region" description="Helical" evidence="2">
    <location>
        <begin position="333"/>
        <end position="355"/>
    </location>
</feature>
<accession>A0AAN6W0V9</accession>
<evidence type="ECO:0000313" key="4">
    <source>
        <dbReference type="Proteomes" id="UP001302321"/>
    </source>
</evidence>
<keyword evidence="4" id="KW-1185">Reference proteome</keyword>
<reference evidence="3" key="1">
    <citation type="journal article" date="2023" name="Mol. Phylogenet. Evol.">
        <title>Genome-scale phylogeny and comparative genomics of the fungal order Sordariales.</title>
        <authorList>
            <person name="Hensen N."/>
            <person name="Bonometti L."/>
            <person name="Westerberg I."/>
            <person name="Brannstrom I.O."/>
            <person name="Guillou S."/>
            <person name="Cros-Aarteil S."/>
            <person name="Calhoun S."/>
            <person name="Haridas S."/>
            <person name="Kuo A."/>
            <person name="Mondo S."/>
            <person name="Pangilinan J."/>
            <person name="Riley R."/>
            <person name="LaButti K."/>
            <person name="Andreopoulos B."/>
            <person name="Lipzen A."/>
            <person name="Chen C."/>
            <person name="Yan M."/>
            <person name="Daum C."/>
            <person name="Ng V."/>
            <person name="Clum A."/>
            <person name="Steindorff A."/>
            <person name="Ohm R.A."/>
            <person name="Martin F."/>
            <person name="Silar P."/>
            <person name="Natvig D.O."/>
            <person name="Lalanne C."/>
            <person name="Gautier V."/>
            <person name="Ament-Velasquez S.L."/>
            <person name="Kruys A."/>
            <person name="Hutchinson M.I."/>
            <person name="Powell A.J."/>
            <person name="Barry K."/>
            <person name="Miller A.N."/>
            <person name="Grigoriev I.V."/>
            <person name="Debuchy R."/>
            <person name="Gladieux P."/>
            <person name="Hiltunen Thoren M."/>
            <person name="Johannesson H."/>
        </authorList>
    </citation>
    <scope>NUCLEOTIDE SEQUENCE</scope>
    <source>
        <strain evidence="3">CBS 892.96</strain>
    </source>
</reference>
<keyword evidence="2" id="KW-0812">Transmembrane</keyword>
<feature type="compositionally biased region" description="Low complexity" evidence="1">
    <location>
        <begin position="212"/>
        <end position="234"/>
    </location>
</feature>
<dbReference type="PANTHER" id="PTHR40903:SF1">
    <property type="entry name" value="HYPHALLY REGULATED CELL WALL PROTEIN 3"/>
    <property type="match status" value="1"/>
</dbReference>
<keyword evidence="2" id="KW-0472">Membrane</keyword>
<dbReference type="PANTHER" id="PTHR40903">
    <property type="entry name" value="GLYCINE-RICH CELL WALL STRUCTURAL PROTEIN 1-LIKE"/>
    <property type="match status" value="1"/>
</dbReference>
<dbReference type="EMBL" id="MU866351">
    <property type="protein sequence ID" value="KAK4173343.1"/>
    <property type="molecule type" value="Genomic_DNA"/>
</dbReference>
<feature type="compositionally biased region" description="Polar residues" evidence="1">
    <location>
        <begin position="252"/>
        <end position="261"/>
    </location>
</feature>